<feature type="domain" description="TraD/TraG TraM recognition site" evidence="2">
    <location>
        <begin position="577"/>
        <end position="638"/>
    </location>
</feature>
<dbReference type="PANTHER" id="PTHR30121">
    <property type="entry name" value="UNCHARACTERIZED PROTEIN YJGR-RELATED"/>
    <property type="match status" value="1"/>
</dbReference>
<dbReference type="EMBL" id="MEVH01000022">
    <property type="protein sequence ID" value="OGC51445.1"/>
    <property type="molecule type" value="Genomic_DNA"/>
</dbReference>
<dbReference type="Proteomes" id="UP000178771">
    <property type="component" value="Unassembled WGS sequence"/>
</dbReference>
<dbReference type="Pfam" id="PF01935">
    <property type="entry name" value="DUF87"/>
    <property type="match status" value="1"/>
</dbReference>
<dbReference type="AlphaFoldDB" id="A0A1F4V2K1"/>
<dbReference type="Pfam" id="PF12696">
    <property type="entry name" value="TraG-D_C"/>
    <property type="match status" value="1"/>
</dbReference>
<dbReference type="InterPro" id="IPR027417">
    <property type="entry name" value="P-loop_NTPase"/>
</dbReference>
<gene>
    <name evidence="4" type="ORF">A2982_02660</name>
</gene>
<comment type="caution">
    <text evidence="4">The sequence shown here is derived from an EMBL/GenBank/DDBJ whole genome shotgun (WGS) entry which is preliminary data.</text>
</comment>
<reference evidence="4 5" key="1">
    <citation type="journal article" date="2016" name="Nat. Commun.">
        <title>Thousands of microbial genomes shed light on interconnected biogeochemical processes in an aquifer system.</title>
        <authorList>
            <person name="Anantharaman K."/>
            <person name="Brown C.T."/>
            <person name="Hug L.A."/>
            <person name="Sharon I."/>
            <person name="Castelle C.J."/>
            <person name="Probst A.J."/>
            <person name="Thomas B.C."/>
            <person name="Singh A."/>
            <person name="Wilkins M.J."/>
            <person name="Karaoz U."/>
            <person name="Brodie E.L."/>
            <person name="Williams K.H."/>
            <person name="Hubbard S.S."/>
            <person name="Banfield J.F."/>
        </authorList>
    </citation>
    <scope>NUCLEOTIDE SEQUENCE [LARGE SCALE GENOMIC DNA]</scope>
</reference>
<proteinExistence type="predicted"/>
<evidence type="ECO:0000313" key="5">
    <source>
        <dbReference type="Proteomes" id="UP000178771"/>
    </source>
</evidence>
<feature type="domain" description="Helicase HerA central" evidence="1">
    <location>
        <begin position="308"/>
        <end position="556"/>
    </location>
</feature>
<sequence length="715" mass="80651">MKFAVIKIPRNNEYTYDQALALISSLSSRAKNKGLLSMFSKSPKVYYSFNIIAVKQTIYFIAGTQDQEYSYLKDQILARYGTADLIDLDSFEEFTGIGTKKLTVAELVYSGSDFLSIKTIDQFAETDPLASVLSTISRFDNQEGISWIQLIIAPIDSSWVSRASYRMGALSGSESKSAQSEIAQIQEKIKHSGYKVNLRIIADDKSKTDILSNSFSIFSQSGGNRLILKTGLFANSGSAVKSAVNNTPGKNSILMNTLEIATLWHLPAGNINIPNIGWGKNLQLEPPENLPIAYEGITKEDKKGITFIGKTIYKNKEYKFGIKSGDRMRHVYIVGKTGTGKSVLIDNMAIEDIRKGKGIAVLDPHGDAIENIIQYIPRNRINDVCYFDPSDKEYAYPLNILETYDENQKELLVSGIIAIFYKLYSNSWGPRLEHILRNILFTLVQTENATLPDVLKILHNKKYRQSVLEKINDPTIEQFWRDEFEKMSENFMNEAISPILNKVGQFVTSPMIRKIIQHPRSKVKIQEIMDNNKILLCDLSQGKIGEDNSTLLGSMIITQIQIAAMNRAYQKEAERVPFYLYVDEFQNFATSAFTKILSEARKYRLGLTLANQYITQIDENVMGAILGNVGSLTCFNVGARDAEILNREFGAKIEPDNLTSMDKYQMMTRLAIDNVTSQSFTSYSLPLPKNKSEHREKIIEQSRKRYAIRVTPKTG</sequence>
<dbReference type="Pfam" id="PF26449">
    <property type="entry name" value="DUF8128"/>
    <property type="match status" value="1"/>
</dbReference>
<dbReference type="STRING" id="1802624.A2982_02660"/>
<evidence type="ECO:0000259" key="1">
    <source>
        <dbReference type="Pfam" id="PF01935"/>
    </source>
</evidence>
<evidence type="ECO:0000313" key="4">
    <source>
        <dbReference type="EMBL" id="OGC51445.1"/>
    </source>
</evidence>
<evidence type="ECO:0000259" key="2">
    <source>
        <dbReference type="Pfam" id="PF12696"/>
    </source>
</evidence>
<dbReference type="Gene3D" id="3.40.50.300">
    <property type="entry name" value="P-loop containing nucleotide triphosphate hydrolases"/>
    <property type="match status" value="2"/>
</dbReference>
<name>A0A1F4V2K1_UNCKA</name>
<organism evidence="4 5">
    <name type="scientific">candidate division WWE3 bacterium RIFCSPLOWO2_01_FULL_39_13</name>
    <dbReference type="NCBI Taxonomy" id="1802624"/>
    <lineage>
        <taxon>Bacteria</taxon>
        <taxon>Katanobacteria</taxon>
    </lineage>
</organism>
<accession>A0A1F4V2K1</accession>
<dbReference type="SUPFAM" id="SSF52540">
    <property type="entry name" value="P-loop containing nucleoside triphosphate hydrolases"/>
    <property type="match status" value="1"/>
</dbReference>
<dbReference type="InterPro" id="IPR051162">
    <property type="entry name" value="T4SS_component"/>
</dbReference>
<dbReference type="PANTHER" id="PTHR30121:SF11">
    <property type="entry name" value="AAA+ ATPASE DOMAIN-CONTAINING PROTEIN"/>
    <property type="match status" value="1"/>
</dbReference>
<dbReference type="InterPro" id="IPR002789">
    <property type="entry name" value="HerA_central"/>
</dbReference>
<dbReference type="InterPro" id="IPR032689">
    <property type="entry name" value="TraG-D_C"/>
</dbReference>
<feature type="domain" description="DUF8128" evidence="3">
    <location>
        <begin position="9"/>
        <end position="278"/>
    </location>
</feature>
<protein>
    <submittedName>
        <fullName evidence="4">Uncharacterized protein</fullName>
    </submittedName>
</protein>
<evidence type="ECO:0000259" key="3">
    <source>
        <dbReference type="Pfam" id="PF26449"/>
    </source>
</evidence>
<dbReference type="InterPro" id="IPR058441">
    <property type="entry name" value="DUF8128"/>
</dbReference>